<feature type="chain" id="PRO_5040424670" evidence="2">
    <location>
        <begin position="21"/>
        <end position="199"/>
    </location>
</feature>
<comment type="caution">
    <text evidence="3">The sequence shown here is derived from an EMBL/GenBank/DDBJ whole genome shotgun (WGS) entry which is preliminary data.</text>
</comment>
<dbReference type="AlphaFoldDB" id="A0A9N9LU38"/>
<feature type="compositionally biased region" description="Basic and acidic residues" evidence="1">
    <location>
        <begin position="140"/>
        <end position="154"/>
    </location>
</feature>
<protein>
    <submittedName>
        <fullName evidence="3">Uncharacterized protein</fullName>
    </submittedName>
</protein>
<feature type="compositionally biased region" description="Polar residues" evidence="1">
    <location>
        <begin position="111"/>
        <end position="122"/>
    </location>
</feature>
<feature type="signal peptide" evidence="2">
    <location>
        <begin position="1"/>
        <end position="20"/>
    </location>
</feature>
<evidence type="ECO:0000313" key="3">
    <source>
        <dbReference type="EMBL" id="CAG8979908.1"/>
    </source>
</evidence>
<feature type="region of interest" description="Disordered" evidence="1">
    <location>
        <begin position="109"/>
        <end position="154"/>
    </location>
</feature>
<evidence type="ECO:0000313" key="4">
    <source>
        <dbReference type="Proteomes" id="UP000701801"/>
    </source>
</evidence>
<dbReference type="Proteomes" id="UP000701801">
    <property type="component" value="Unassembled WGS sequence"/>
</dbReference>
<keyword evidence="4" id="KW-1185">Reference proteome</keyword>
<reference evidence="3" key="1">
    <citation type="submission" date="2021-07" db="EMBL/GenBank/DDBJ databases">
        <authorList>
            <person name="Durling M."/>
        </authorList>
    </citation>
    <scope>NUCLEOTIDE SEQUENCE</scope>
</reference>
<evidence type="ECO:0000256" key="2">
    <source>
        <dbReference type="SAM" id="SignalP"/>
    </source>
</evidence>
<keyword evidence="2" id="KW-0732">Signal</keyword>
<name>A0A9N9LU38_9HELO</name>
<sequence>MHIPLPFLLLASTLLPGITAHKTKKSQLDPILAVPLTHQEQLPLHSGKKDELLRELEDEFSTHMTTHKTTMKSHLASLAEILGMELNSLMKEDLETLLSTIGLVLGEDDTTPASPSELSENYNDLKRGGKGKVRGGSASKKSDRKKERVKGGQADVEEKMETFVKAMGIVEEMKELHLALNLWLVGIREKIRALKGKSP</sequence>
<gene>
    <name evidence="3" type="ORF">HYALB_00011272</name>
</gene>
<evidence type="ECO:0000256" key="1">
    <source>
        <dbReference type="SAM" id="MobiDB-lite"/>
    </source>
</evidence>
<accession>A0A9N9LU38</accession>
<dbReference type="OrthoDB" id="10412485at2759"/>
<proteinExistence type="predicted"/>
<organism evidence="3 4">
    <name type="scientific">Hymenoscyphus albidus</name>
    <dbReference type="NCBI Taxonomy" id="595503"/>
    <lineage>
        <taxon>Eukaryota</taxon>
        <taxon>Fungi</taxon>
        <taxon>Dikarya</taxon>
        <taxon>Ascomycota</taxon>
        <taxon>Pezizomycotina</taxon>
        <taxon>Leotiomycetes</taxon>
        <taxon>Helotiales</taxon>
        <taxon>Helotiaceae</taxon>
        <taxon>Hymenoscyphus</taxon>
    </lineage>
</organism>
<dbReference type="EMBL" id="CAJVRM010000342">
    <property type="protein sequence ID" value="CAG8979908.1"/>
    <property type="molecule type" value="Genomic_DNA"/>
</dbReference>